<organism evidence="1">
    <name type="scientific">viral metagenome</name>
    <dbReference type="NCBI Taxonomy" id="1070528"/>
    <lineage>
        <taxon>unclassified sequences</taxon>
        <taxon>metagenomes</taxon>
        <taxon>organismal metagenomes</taxon>
    </lineage>
</organism>
<dbReference type="EMBL" id="MT142870">
    <property type="protein sequence ID" value="QJA89803.1"/>
    <property type="molecule type" value="Genomic_DNA"/>
</dbReference>
<accession>A0A6M3L5V8</accession>
<proteinExistence type="predicted"/>
<dbReference type="AlphaFoldDB" id="A0A6M3L5V8"/>
<sequence>MSIRRRTWFADTRNNRIRFLDFCLVDTTIGPGVEFRQLNEIPEPKSATGDTMAREDPNDELRFVSDINTGVMTSEDCLIFNGLHGGWQFPRDFRYPS</sequence>
<evidence type="ECO:0000313" key="1">
    <source>
        <dbReference type="EMBL" id="QJA89803.1"/>
    </source>
</evidence>
<gene>
    <name evidence="1" type="ORF">MM415B02495_0010</name>
</gene>
<name>A0A6M3L5V8_9ZZZZ</name>
<reference evidence="1" key="1">
    <citation type="submission" date="2020-03" db="EMBL/GenBank/DDBJ databases">
        <title>The deep terrestrial virosphere.</title>
        <authorList>
            <person name="Holmfeldt K."/>
            <person name="Nilsson E."/>
            <person name="Simone D."/>
            <person name="Lopez-Fernandez M."/>
            <person name="Wu X."/>
            <person name="de Brujin I."/>
            <person name="Lundin D."/>
            <person name="Andersson A."/>
            <person name="Bertilsson S."/>
            <person name="Dopson M."/>
        </authorList>
    </citation>
    <scope>NUCLEOTIDE SEQUENCE</scope>
    <source>
        <strain evidence="1">MM415B02495</strain>
    </source>
</reference>
<protein>
    <submittedName>
        <fullName evidence="1">Uncharacterized protein</fullName>
    </submittedName>
</protein>